<dbReference type="EMBL" id="LT934111">
    <property type="protein sequence ID" value="VAH03740.1"/>
    <property type="molecule type" value="Genomic_DNA"/>
</dbReference>
<sequence>MMAFQSAIDDCELRDMGFLGDQFTWYRGRTRERLDRGLINNTWSIMYPHAALQNLGYNHSDHRPLLVDTKYYSLVGGSDNQVNHLEARWIKESVFSDLVEETWPQVGSNPNLVSVHAKLNRMHDMFHDWDPRVPKKSKKRLRKAQRDLEKIMTGPMNDEKEEKRKELSEQIEFLLELEEIHYM</sequence>
<protein>
    <submittedName>
        <fullName evidence="1">Uncharacterized protein</fullName>
    </submittedName>
</protein>
<name>A0A9R0Q2J3_TRITD</name>
<evidence type="ECO:0000313" key="2">
    <source>
        <dbReference type="Proteomes" id="UP000324705"/>
    </source>
</evidence>
<dbReference type="PANTHER" id="PTHR33710:SF77">
    <property type="entry name" value="DNASE I-LIKE SUPERFAMILY PROTEIN"/>
    <property type="match status" value="1"/>
</dbReference>
<dbReference type="SUPFAM" id="SSF56219">
    <property type="entry name" value="DNase I-like"/>
    <property type="match status" value="1"/>
</dbReference>
<proteinExistence type="predicted"/>
<accession>A0A9R0Q2J3</accession>
<dbReference type="InterPro" id="IPR036691">
    <property type="entry name" value="Endo/exonu/phosph_ase_sf"/>
</dbReference>
<gene>
    <name evidence="1" type="ORF">TRITD_1Av1G081270</name>
</gene>
<organism evidence="1 2">
    <name type="scientific">Triticum turgidum subsp. durum</name>
    <name type="common">Durum wheat</name>
    <name type="synonym">Triticum durum</name>
    <dbReference type="NCBI Taxonomy" id="4567"/>
    <lineage>
        <taxon>Eukaryota</taxon>
        <taxon>Viridiplantae</taxon>
        <taxon>Streptophyta</taxon>
        <taxon>Embryophyta</taxon>
        <taxon>Tracheophyta</taxon>
        <taxon>Spermatophyta</taxon>
        <taxon>Magnoliopsida</taxon>
        <taxon>Liliopsida</taxon>
        <taxon>Poales</taxon>
        <taxon>Poaceae</taxon>
        <taxon>BOP clade</taxon>
        <taxon>Pooideae</taxon>
        <taxon>Triticodae</taxon>
        <taxon>Triticeae</taxon>
        <taxon>Triticinae</taxon>
        <taxon>Triticum</taxon>
    </lineage>
</organism>
<dbReference type="OMA" id="NIWANAT"/>
<dbReference type="AlphaFoldDB" id="A0A9R0Q2J3"/>
<dbReference type="Gramene" id="TRITD1Av1G081270.1">
    <property type="protein sequence ID" value="TRITD1Av1G081270.1"/>
    <property type="gene ID" value="TRITD1Av1G081270"/>
</dbReference>
<dbReference type="PANTHER" id="PTHR33710">
    <property type="entry name" value="BNAC02G09200D PROTEIN"/>
    <property type="match status" value="1"/>
</dbReference>
<evidence type="ECO:0000313" key="1">
    <source>
        <dbReference type="EMBL" id="VAH03740.1"/>
    </source>
</evidence>
<reference evidence="1 2" key="1">
    <citation type="submission" date="2017-09" db="EMBL/GenBank/DDBJ databases">
        <authorList>
            <consortium name="International Durum Wheat Genome Sequencing Consortium (IDWGSC)"/>
            <person name="Milanesi L."/>
        </authorList>
    </citation>
    <scope>NUCLEOTIDE SEQUENCE [LARGE SCALE GENOMIC DNA]</scope>
    <source>
        <strain evidence="2">cv. Svevo</strain>
    </source>
</reference>
<dbReference type="Proteomes" id="UP000324705">
    <property type="component" value="Chromosome 1A"/>
</dbReference>
<keyword evidence="2" id="KW-1185">Reference proteome</keyword>